<organism evidence="2 3">
    <name type="scientific">Streptosporangium subroseum</name>
    <dbReference type="NCBI Taxonomy" id="106412"/>
    <lineage>
        <taxon>Bacteria</taxon>
        <taxon>Bacillati</taxon>
        <taxon>Actinomycetota</taxon>
        <taxon>Actinomycetes</taxon>
        <taxon>Streptosporangiales</taxon>
        <taxon>Streptosporangiaceae</taxon>
        <taxon>Streptosporangium</taxon>
    </lineage>
</organism>
<evidence type="ECO:0000313" key="2">
    <source>
        <dbReference type="EMBL" id="SNT56015.1"/>
    </source>
</evidence>
<feature type="region of interest" description="Disordered" evidence="1">
    <location>
        <begin position="25"/>
        <end position="56"/>
    </location>
</feature>
<feature type="compositionally biased region" description="Low complexity" evidence="1">
    <location>
        <begin position="36"/>
        <end position="53"/>
    </location>
</feature>
<name>A0A239NMC6_9ACTN</name>
<evidence type="ECO:0000256" key="1">
    <source>
        <dbReference type="SAM" id="MobiDB-lite"/>
    </source>
</evidence>
<proteinExistence type="predicted"/>
<keyword evidence="3" id="KW-1185">Reference proteome</keyword>
<sequence>MRRGITPVTAVVLVAVLTGCGILPDRQGGGGEERQAASQSQAVSPPQAVPQPQTEEPAAMVKVTAAAEELGAIASRKVSHGGSNLRVDITGLRRQGKIATLTWTVANLDERTDTWYLGSRLSSAGLDITVSGVSLIDPVNGRRYRVARNGTDEDAKCVCSNGSETIKGGSSLELYAVYGAPPADVTKVNVEFPNLGVFTDVPIS</sequence>
<evidence type="ECO:0000313" key="3">
    <source>
        <dbReference type="Proteomes" id="UP000198282"/>
    </source>
</evidence>
<reference evidence="2 3" key="1">
    <citation type="submission" date="2017-06" db="EMBL/GenBank/DDBJ databases">
        <authorList>
            <person name="Kim H.J."/>
            <person name="Triplett B.A."/>
        </authorList>
    </citation>
    <scope>NUCLEOTIDE SEQUENCE [LARGE SCALE GENOMIC DNA]</scope>
    <source>
        <strain evidence="2 3">CGMCC 4.2132</strain>
    </source>
</reference>
<gene>
    <name evidence="2" type="ORF">SAMN05216276_10637</name>
</gene>
<dbReference type="OrthoDB" id="3535217at2"/>
<evidence type="ECO:0008006" key="4">
    <source>
        <dbReference type="Google" id="ProtNLM"/>
    </source>
</evidence>
<dbReference type="PROSITE" id="PS51257">
    <property type="entry name" value="PROKAR_LIPOPROTEIN"/>
    <property type="match status" value="1"/>
</dbReference>
<accession>A0A239NMC6</accession>
<dbReference type="EMBL" id="FZOD01000063">
    <property type="protein sequence ID" value="SNT56015.1"/>
    <property type="molecule type" value="Genomic_DNA"/>
</dbReference>
<protein>
    <recommendedName>
        <fullName evidence="4">DUF4352 domain-containing protein</fullName>
    </recommendedName>
</protein>
<dbReference type="Proteomes" id="UP000198282">
    <property type="component" value="Unassembled WGS sequence"/>
</dbReference>
<dbReference type="AlphaFoldDB" id="A0A239NMC6"/>